<dbReference type="Proteomes" id="UP000189681">
    <property type="component" value="Unassembled WGS sequence"/>
</dbReference>
<dbReference type="InterPro" id="IPR000594">
    <property type="entry name" value="ThiF_NAD_FAD-bd"/>
</dbReference>
<evidence type="ECO:0000313" key="15">
    <source>
        <dbReference type="Proteomes" id="UP000189681"/>
    </source>
</evidence>
<comment type="function">
    <text evidence="6">Catalyzes the adenylation by ATP of the carboxyl group of the C-terminal glycine of sulfur carrier protein MoaD.</text>
</comment>
<keyword evidence="4" id="KW-0067">ATP-binding</keyword>
<dbReference type="NCBIfam" id="NF004281">
    <property type="entry name" value="PRK05690.1"/>
    <property type="match status" value="1"/>
</dbReference>
<protein>
    <recommendedName>
        <fullName evidence="9">Molybdopterin-synthase adenylyltransferase</fullName>
        <ecNumber evidence="8">2.7.7.80</ecNumber>
    </recommendedName>
    <alternativeName>
        <fullName evidence="12">MoaD protein adenylase</fullName>
    </alternativeName>
    <alternativeName>
        <fullName evidence="10">Molybdopterin-converting factor subunit 1 adenylase</fullName>
    </alternativeName>
    <alternativeName>
        <fullName evidence="11">Sulfur carrier protein MoaD adenylyltransferase</fullName>
    </alternativeName>
</protein>
<dbReference type="InterPro" id="IPR035985">
    <property type="entry name" value="Ubiquitin-activating_enz"/>
</dbReference>
<gene>
    <name evidence="14" type="ORF">AYP45_06725</name>
</gene>
<keyword evidence="14" id="KW-0548">Nucleotidyltransferase</keyword>
<dbReference type="FunFam" id="3.40.50.720:FF:000033">
    <property type="entry name" value="Adenylyltransferase and sulfurtransferase MOCS3"/>
    <property type="match status" value="1"/>
</dbReference>
<dbReference type="AlphaFoldDB" id="A0A1V4AUM6"/>
<keyword evidence="2 14" id="KW-0808">Transferase</keyword>
<dbReference type="EC" id="2.7.7.80" evidence="8"/>
<dbReference type="PANTHER" id="PTHR10953:SF102">
    <property type="entry name" value="ADENYLYLTRANSFERASE AND SULFURTRANSFERASE MOCS3"/>
    <property type="match status" value="1"/>
</dbReference>
<organism evidence="14 15">
    <name type="scientific">Candidatus Brocadia carolinensis</name>
    <dbReference type="NCBI Taxonomy" id="1004156"/>
    <lineage>
        <taxon>Bacteria</taxon>
        <taxon>Pseudomonadati</taxon>
        <taxon>Planctomycetota</taxon>
        <taxon>Candidatus Brocadiia</taxon>
        <taxon>Candidatus Brocadiales</taxon>
        <taxon>Candidatus Brocadiaceae</taxon>
        <taxon>Candidatus Brocadia</taxon>
    </lineage>
</organism>
<comment type="catalytic activity">
    <reaction evidence="5">
        <text>[molybdopterin-synthase sulfur-carrier protein]-C-terminal Gly-Gly + ATP + H(+) = [molybdopterin-synthase sulfur-carrier protein]-C-terminal Gly-Gly-AMP + diphosphate</text>
        <dbReference type="Rhea" id="RHEA:43616"/>
        <dbReference type="Rhea" id="RHEA-COMP:12159"/>
        <dbReference type="Rhea" id="RHEA-COMP:12202"/>
        <dbReference type="ChEBI" id="CHEBI:15378"/>
        <dbReference type="ChEBI" id="CHEBI:30616"/>
        <dbReference type="ChEBI" id="CHEBI:33019"/>
        <dbReference type="ChEBI" id="CHEBI:90618"/>
        <dbReference type="ChEBI" id="CHEBI:90778"/>
        <dbReference type="EC" id="2.7.7.80"/>
    </reaction>
</comment>
<feature type="domain" description="THIF-type NAD/FAD binding fold" evidence="13">
    <location>
        <begin position="13"/>
        <end position="248"/>
    </location>
</feature>
<dbReference type="GO" id="GO:0061605">
    <property type="term" value="F:molybdopterin-synthase adenylyltransferase activity"/>
    <property type="evidence" value="ECO:0007669"/>
    <property type="project" value="UniProtKB-EC"/>
</dbReference>
<dbReference type="Pfam" id="PF00899">
    <property type="entry name" value="ThiF"/>
    <property type="match status" value="1"/>
</dbReference>
<dbReference type="GO" id="GO:0005524">
    <property type="term" value="F:ATP binding"/>
    <property type="evidence" value="ECO:0007669"/>
    <property type="project" value="UniProtKB-KW"/>
</dbReference>
<dbReference type="GO" id="GO:0005829">
    <property type="term" value="C:cytosol"/>
    <property type="evidence" value="ECO:0007669"/>
    <property type="project" value="TreeGrafter"/>
</dbReference>
<evidence type="ECO:0000256" key="8">
    <source>
        <dbReference type="ARBA" id="ARBA00066884"/>
    </source>
</evidence>
<evidence type="ECO:0000259" key="13">
    <source>
        <dbReference type="Pfam" id="PF00899"/>
    </source>
</evidence>
<proteinExistence type="inferred from homology"/>
<evidence type="ECO:0000256" key="9">
    <source>
        <dbReference type="ARBA" id="ARBA00073635"/>
    </source>
</evidence>
<evidence type="ECO:0000256" key="4">
    <source>
        <dbReference type="ARBA" id="ARBA00022840"/>
    </source>
</evidence>
<evidence type="ECO:0000256" key="1">
    <source>
        <dbReference type="ARBA" id="ARBA00009919"/>
    </source>
</evidence>
<dbReference type="EMBL" id="AYTS01000060">
    <property type="protein sequence ID" value="OOP56835.1"/>
    <property type="molecule type" value="Genomic_DNA"/>
</dbReference>
<sequence>MSSPFTEDQIKRYSRHIILPEVGGKGQQKLLNAKVFLVGAGGLGSPAAFYLAAAGIGKIGIADSDCVDHSNLQRQILHSTNDVGRSKAISAKETLEALNPDIEVIPYTDRLNSNNIMDIIKDYDVILDGADNFPTRYLVNDACVFLKKPLSHGSIFRFEGQVTTIVPFEGPCYRCLYETPPPPGLVPSCQEAGVLGVLPGVVGSIQATEVVKLILGKGEVLKGKLLIYDSLNMDFKKVNIRKNPGCPVCSEKATIRELIDYEEFCHAHVGS</sequence>
<dbReference type="GO" id="GO:0004792">
    <property type="term" value="F:thiosulfate-cyanide sulfurtransferase activity"/>
    <property type="evidence" value="ECO:0007669"/>
    <property type="project" value="TreeGrafter"/>
</dbReference>
<accession>A0A1V4AUM6</accession>
<evidence type="ECO:0000256" key="12">
    <source>
        <dbReference type="ARBA" id="ARBA00078531"/>
    </source>
</evidence>
<reference evidence="14 15" key="1">
    <citation type="journal article" date="2017" name="Water Res.">
        <title>Discovery and metagenomic analysis of an anammox bacterial enrichment related to Candidatus "Brocadia caroliniensis" in a full-scale glycerol-fed nitritation-denitritation separate centrate treatment process.</title>
        <authorList>
            <person name="Park H."/>
            <person name="Brotto A.C."/>
            <person name="van Loosdrecht M.C."/>
            <person name="Chandran K."/>
        </authorList>
    </citation>
    <scope>NUCLEOTIDE SEQUENCE [LARGE SCALE GENOMIC DNA]</scope>
    <source>
        <strain evidence="14">26THWARD</strain>
    </source>
</reference>
<dbReference type="SUPFAM" id="SSF69572">
    <property type="entry name" value="Activating enzymes of the ubiquitin-like proteins"/>
    <property type="match status" value="1"/>
</dbReference>
<comment type="caution">
    <text evidence="14">The sequence shown here is derived from an EMBL/GenBank/DDBJ whole genome shotgun (WGS) entry which is preliminary data.</text>
</comment>
<evidence type="ECO:0000256" key="6">
    <source>
        <dbReference type="ARBA" id="ARBA00055169"/>
    </source>
</evidence>
<evidence type="ECO:0000256" key="10">
    <source>
        <dbReference type="ARBA" id="ARBA00075110"/>
    </source>
</evidence>
<name>A0A1V4AUM6_9BACT</name>
<comment type="similarity">
    <text evidence="1">Belongs to the HesA/MoeB/ThiF family.</text>
</comment>
<evidence type="ECO:0000256" key="2">
    <source>
        <dbReference type="ARBA" id="ARBA00022679"/>
    </source>
</evidence>
<dbReference type="InterPro" id="IPR045886">
    <property type="entry name" value="ThiF/MoeB/HesA"/>
</dbReference>
<keyword evidence="3" id="KW-0547">Nucleotide-binding</keyword>
<dbReference type="PANTHER" id="PTHR10953">
    <property type="entry name" value="UBIQUITIN-ACTIVATING ENZYME E1"/>
    <property type="match status" value="1"/>
</dbReference>
<dbReference type="Gene3D" id="3.40.50.720">
    <property type="entry name" value="NAD(P)-binding Rossmann-like Domain"/>
    <property type="match status" value="1"/>
</dbReference>
<dbReference type="CDD" id="cd00757">
    <property type="entry name" value="ThiF_MoeB_HesA_family"/>
    <property type="match status" value="1"/>
</dbReference>
<comment type="subunit">
    <text evidence="7">Homodimer. Forms a stable heterotetrameric complex of 2 MoeB and 2 MoaD during adenylation of MoaD.</text>
</comment>
<evidence type="ECO:0000256" key="3">
    <source>
        <dbReference type="ARBA" id="ARBA00022741"/>
    </source>
</evidence>
<dbReference type="STRING" id="1004156.AYP45_06725"/>
<dbReference type="GO" id="GO:0008146">
    <property type="term" value="F:sulfotransferase activity"/>
    <property type="evidence" value="ECO:0007669"/>
    <property type="project" value="TreeGrafter"/>
</dbReference>
<evidence type="ECO:0000313" key="14">
    <source>
        <dbReference type="EMBL" id="OOP56835.1"/>
    </source>
</evidence>
<evidence type="ECO:0000256" key="7">
    <source>
        <dbReference type="ARBA" id="ARBA00063809"/>
    </source>
</evidence>
<evidence type="ECO:0000256" key="5">
    <source>
        <dbReference type="ARBA" id="ARBA00052218"/>
    </source>
</evidence>
<evidence type="ECO:0000256" key="11">
    <source>
        <dbReference type="ARBA" id="ARBA00075328"/>
    </source>
</evidence>
<dbReference type="GO" id="GO:0008641">
    <property type="term" value="F:ubiquitin-like modifier activating enzyme activity"/>
    <property type="evidence" value="ECO:0007669"/>
    <property type="project" value="InterPro"/>
</dbReference>